<proteinExistence type="predicted"/>
<evidence type="ECO:0000313" key="3">
    <source>
        <dbReference type="Proteomes" id="UP000266841"/>
    </source>
</evidence>
<dbReference type="EMBL" id="AGNL01010439">
    <property type="protein sequence ID" value="EJK69119.1"/>
    <property type="molecule type" value="Genomic_DNA"/>
</dbReference>
<evidence type="ECO:0000256" key="1">
    <source>
        <dbReference type="SAM" id="MobiDB-lite"/>
    </source>
</evidence>
<reference evidence="2 3" key="1">
    <citation type="journal article" date="2012" name="Genome Biol.">
        <title>Genome and low-iron response of an oceanic diatom adapted to chronic iron limitation.</title>
        <authorList>
            <person name="Lommer M."/>
            <person name="Specht M."/>
            <person name="Roy A.S."/>
            <person name="Kraemer L."/>
            <person name="Andreson R."/>
            <person name="Gutowska M.A."/>
            <person name="Wolf J."/>
            <person name="Bergner S.V."/>
            <person name="Schilhabel M.B."/>
            <person name="Klostermeier U.C."/>
            <person name="Beiko R.G."/>
            <person name="Rosenstiel P."/>
            <person name="Hippler M."/>
            <person name="Laroche J."/>
        </authorList>
    </citation>
    <scope>NUCLEOTIDE SEQUENCE [LARGE SCALE GENOMIC DNA]</scope>
    <source>
        <strain evidence="2 3">CCMP1005</strain>
    </source>
</reference>
<gene>
    <name evidence="2" type="ORF">THAOC_09658</name>
</gene>
<accession>K0SVZ8</accession>
<sequence>EGLSNLRRDLPRGGGGRRREEGVETLQGTGQ</sequence>
<dbReference type="AlphaFoldDB" id="K0SVZ8"/>
<feature type="region of interest" description="Disordered" evidence="1">
    <location>
        <begin position="1"/>
        <end position="31"/>
    </location>
</feature>
<comment type="caution">
    <text evidence="2">The sequence shown here is derived from an EMBL/GenBank/DDBJ whole genome shotgun (WGS) entry which is preliminary data.</text>
</comment>
<organism evidence="2 3">
    <name type="scientific">Thalassiosira oceanica</name>
    <name type="common">Marine diatom</name>
    <dbReference type="NCBI Taxonomy" id="159749"/>
    <lineage>
        <taxon>Eukaryota</taxon>
        <taxon>Sar</taxon>
        <taxon>Stramenopiles</taxon>
        <taxon>Ochrophyta</taxon>
        <taxon>Bacillariophyta</taxon>
        <taxon>Coscinodiscophyceae</taxon>
        <taxon>Thalassiosirophycidae</taxon>
        <taxon>Thalassiosirales</taxon>
        <taxon>Thalassiosiraceae</taxon>
        <taxon>Thalassiosira</taxon>
    </lineage>
</organism>
<protein>
    <submittedName>
        <fullName evidence="2">Uncharacterized protein</fullName>
    </submittedName>
</protein>
<feature type="compositionally biased region" description="Basic and acidic residues" evidence="1">
    <location>
        <begin position="1"/>
        <end position="22"/>
    </location>
</feature>
<evidence type="ECO:0000313" key="2">
    <source>
        <dbReference type="EMBL" id="EJK69119.1"/>
    </source>
</evidence>
<name>K0SVZ8_THAOC</name>
<dbReference type="Proteomes" id="UP000266841">
    <property type="component" value="Unassembled WGS sequence"/>
</dbReference>
<keyword evidence="3" id="KW-1185">Reference proteome</keyword>
<feature type="non-terminal residue" evidence="2">
    <location>
        <position position="1"/>
    </location>
</feature>